<proteinExistence type="predicted"/>
<protein>
    <submittedName>
        <fullName evidence="2">Alpha/beta hydrolase family protein</fullName>
    </submittedName>
</protein>
<evidence type="ECO:0000313" key="3">
    <source>
        <dbReference type="Proteomes" id="UP001063166"/>
    </source>
</evidence>
<dbReference type="GO" id="GO:0016787">
    <property type="term" value="F:hydrolase activity"/>
    <property type="evidence" value="ECO:0007669"/>
    <property type="project" value="UniProtKB-KW"/>
</dbReference>
<dbReference type="Gene3D" id="3.40.50.1820">
    <property type="entry name" value="alpha/beta hydrolase"/>
    <property type="match status" value="1"/>
</dbReference>
<dbReference type="OrthoDB" id="294702at2759"/>
<dbReference type="AlphaFoldDB" id="A0A9P3UJR7"/>
<evidence type="ECO:0000313" key="2">
    <source>
        <dbReference type="EMBL" id="GLB33656.1"/>
    </source>
</evidence>
<accession>A0A9P3UJR7</accession>
<name>A0A9P3UJR7_LYOSH</name>
<keyword evidence="3" id="KW-1185">Reference proteome</keyword>
<dbReference type="InterPro" id="IPR029058">
    <property type="entry name" value="AB_hydrolase_fold"/>
</dbReference>
<comment type="caution">
    <text evidence="2">The sequence shown here is derived from an EMBL/GenBank/DDBJ whole genome shotgun (WGS) entry which is preliminary data.</text>
</comment>
<dbReference type="EMBL" id="BRPK01000001">
    <property type="protein sequence ID" value="GLB33656.1"/>
    <property type="molecule type" value="Genomic_DNA"/>
</dbReference>
<organism evidence="2 3">
    <name type="scientific">Lyophyllum shimeji</name>
    <name type="common">Hon-shimeji</name>
    <name type="synonym">Tricholoma shimeji</name>
    <dbReference type="NCBI Taxonomy" id="47721"/>
    <lineage>
        <taxon>Eukaryota</taxon>
        <taxon>Fungi</taxon>
        <taxon>Dikarya</taxon>
        <taxon>Basidiomycota</taxon>
        <taxon>Agaricomycotina</taxon>
        <taxon>Agaricomycetes</taxon>
        <taxon>Agaricomycetidae</taxon>
        <taxon>Agaricales</taxon>
        <taxon>Tricholomatineae</taxon>
        <taxon>Lyophyllaceae</taxon>
        <taxon>Lyophyllum</taxon>
    </lineage>
</organism>
<gene>
    <name evidence="2" type="ORF">LshimejAT787_0105400</name>
</gene>
<sequence>MGEEQLLELAGGRKIAYAQSGNASSTTVLIFFHGVFGVGDASNSSPVLAAKNISFLAPTLPGWGNSSPIPASKPYHVALAEDITALLKHLYPDGEDSKLTLYVAGGSFGTVPAQMLYGAPFDIFPLGRRVAGCLLLAPFSPFRHHTEYTKTMTLPNYISVGPPSQWIPFHLTQRLIAKVVRSKVKTQASAETFIREELFDKMAEEEQAAFRRWREGKSRTEDEVVQSMAGNVVKSVAKTWAGFMAVSDILHSDWGFRPDTLDTDHTKRPIFIVTSTADTMAPNAMAKWLATQYENAKLQTLTGGHISSLFYQDKIFDEFLDGVQG</sequence>
<dbReference type="SUPFAM" id="SSF53474">
    <property type="entry name" value="alpha/beta-Hydrolases"/>
    <property type="match status" value="1"/>
</dbReference>
<dbReference type="Proteomes" id="UP001063166">
    <property type="component" value="Unassembled WGS sequence"/>
</dbReference>
<dbReference type="InterPro" id="IPR000073">
    <property type="entry name" value="AB_hydrolase_1"/>
</dbReference>
<evidence type="ECO:0000259" key="1">
    <source>
        <dbReference type="Pfam" id="PF12697"/>
    </source>
</evidence>
<dbReference type="Pfam" id="PF12697">
    <property type="entry name" value="Abhydrolase_6"/>
    <property type="match status" value="1"/>
</dbReference>
<keyword evidence="2" id="KW-0378">Hydrolase</keyword>
<reference evidence="2" key="1">
    <citation type="submission" date="2022-07" db="EMBL/GenBank/DDBJ databases">
        <title>The genome of Lyophyllum shimeji provides insight into the initial evolution of ectomycorrhizal fungal genome.</title>
        <authorList>
            <person name="Kobayashi Y."/>
            <person name="Shibata T."/>
            <person name="Hirakawa H."/>
            <person name="Shigenobu S."/>
            <person name="Nishiyama T."/>
            <person name="Yamada A."/>
            <person name="Hasebe M."/>
            <person name="Kawaguchi M."/>
        </authorList>
    </citation>
    <scope>NUCLEOTIDE SEQUENCE</scope>
    <source>
        <strain evidence="2">AT787</strain>
    </source>
</reference>
<feature type="domain" description="AB hydrolase-1" evidence="1">
    <location>
        <begin position="29"/>
        <end position="309"/>
    </location>
</feature>